<reference evidence="8" key="1">
    <citation type="submission" date="2022-12" db="EMBL/GenBank/DDBJ databases">
        <authorList>
            <person name="Petersen C."/>
        </authorList>
    </citation>
    <scope>NUCLEOTIDE SEQUENCE</scope>
    <source>
        <strain evidence="8">IBT 29677</strain>
    </source>
</reference>
<comment type="caution">
    <text evidence="8">The sequence shown here is derived from an EMBL/GenBank/DDBJ whole genome shotgun (WGS) entry which is preliminary data.</text>
</comment>
<evidence type="ECO:0000256" key="3">
    <source>
        <dbReference type="ARBA" id="ARBA00022723"/>
    </source>
</evidence>
<feature type="binding site" description="axial binding residue" evidence="6">
    <location>
        <position position="352"/>
    </location>
    <ligand>
        <name>heme</name>
        <dbReference type="ChEBI" id="CHEBI:30413"/>
    </ligand>
    <ligandPart>
        <name>Fe</name>
        <dbReference type="ChEBI" id="CHEBI:18248"/>
    </ligandPart>
</feature>
<evidence type="ECO:0000256" key="1">
    <source>
        <dbReference type="ARBA" id="ARBA00001971"/>
    </source>
</evidence>
<gene>
    <name evidence="8" type="ORF">N7509_006448</name>
</gene>
<dbReference type="RefSeq" id="XP_056490387.1">
    <property type="nucleotide sequence ID" value="XM_056631085.1"/>
</dbReference>
<dbReference type="PROSITE" id="PS00086">
    <property type="entry name" value="CYTOCHROME_P450"/>
    <property type="match status" value="1"/>
</dbReference>
<evidence type="ECO:0000256" key="7">
    <source>
        <dbReference type="RuleBase" id="RU000461"/>
    </source>
</evidence>
<dbReference type="OrthoDB" id="1470350at2759"/>
<evidence type="ECO:0000256" key="4">
    <source>
        <dbReference type="ARBA" id="ARBA00023002"/>
    </source>
</evidence>
<dbReference type="SUPFAM" id="SSF48264">
    <property type="entry name" value="Cytochrome P450"/>
    <property type="match status" value="1"/>
</dbReference>
<dbReference type="InterPro" id="IPR050121">
    <property type="entry name" value="Cytochrome_P450_monoxygenase"/>
</dbReference>
<dbReference type="Proteomes" id="UP001147747">
    <property type="component" value="Unassembled WGS sequence"/>
</dbReference>
<dbReference type="InterPro" id="IPR002401">
    <property type="entry name" value="Cyt_P450_E_grp-I"/>
</dbReference>
<dbReference type="GO" id="GO:0005506">
    <property type="term" value="F:iron ion binding"/>
    <property type="evidence" value="ECO:0007669"/>
    <property type="project" value="InterPro"/>
</dbReference>
<evidence type="ECO:0000313" key="8">
    <source>
        <dbReference type="EMBL" id="KAJ5398335.1"/>
    </source>
</evidence>
<evidence type="ECO:0000313" key="9">
    <source>
        <dbReference type="Proteomes" id="UP001147747"/>
    </source>
</evidence>
<comment type="cofactor">
    <cofactor evidence="1 6">
        <name>heme</name>
        <dbReference type="ChEBI" id="CHEBI:30413"/>
    </cofactor>
</comment>
<proteinExistence type="inferred from homology"/>
<dbReference type="Pfam" id="PF00067">
    <property type="entry name" value="p450"/>
    <property type="match status" value="1"/>
</dbReference>
<dbReference type="AlphaFoldDB" id="A0A9W9W4A6"/>
<dbReference type="PANTHER" id="PTHR24305">
    <property type="entry name" value="CYTOCHROME P450"/>
    <property type="match status" value="1"/>
</dbReference>
<comment type="similarity">
    <text evidence="2 7">Belongs to the cytochrome P450 family.</text>
</comment>
<keyword evidence="7" id="KW-0503">Monooxygenase</keyword>
<keyword evidence="6 7" id="KW-0349">Heme</keyword>
<evidence type="ECO:0000256" key="5">
    <source>
        <dbReference type="ARBA" id="ARBA00023004"/>
    </source>
</evidence>
<dbReference type="PRINTS" id="PR00463">
    <property type="entry name" value="EP450I"/>
</dbReference>
<dbReference type="InterPro" id="IPR001128">
    <property type="entry name" value="Cyt_P450"/>
</dbReference>
<organism evidence="8 9">
    <name type="scientific">Penicillium cosmopolitanum</name>
    <dbReference type="NCBI Taxonomy" id="1131564"/>
    <lineage>
        <taxon>Eukaryota</taxon>
        <taxon>Fungi</taxon>
        <taxon>Dikarya</taxon>
        <taxon>Ascomycota</taxon>
        <taxon>Pezizomycotina</taxon>
        <taxon>Eurotiomycetes</taxon>
        <taxon>Eurotiomycetidae</taxon>
        <taxon>Eurotiales</taxon>
        <taxon>Aspergillaceae</taxon>
        <taxon>Penicillium</taxon>
    </lineage>
</organism>
<dbReference type="GO" id="GO:0004497">
    <property type="term" value="F:monooxygenase activity"/>
    <property type="evidence" value="ECO:0007669"/>
    <property type="project" value="UniProtKB-KW"/>
</dbReference>
<accession>A0A9W9W4A6</accession>
<keyword evidence="9" id="KW-1185">Reference proteome</keyword>
<name>A0A9W9W4A6_9EURO</name>
<evidence type="ECO:0000256" key="2">
    <source>
        <dbReference type="ARBA" id="ARBA00010617"/>
    </source>
</evidence>
<evidence type="ECO:0000256" key="6">
    <source>
        <dbReference type="PIRSR" id="PIRSR602401-1"/>
    </source>
</evidence>
<dbReference type="GO" id="GO:0016705">
    <property type="term" value="F:oxidoreductase activity, acting on paired donors, with incorporation or reduction of molecular oxygen"/>
    <property type="evidence" value="ECO:0007669"/>
    <property type="project" value="InterPro"/>
</dbReference>
<sequence length="406" mass="45075">MIIVLGPEAISELCLKQHHSFSHSKTIELLAEAGLVSSQIIFTGVHPGTVAKISTSLWEGCLELVRDIGQHTPTLNISQWSSRSILELSGTCVFGQESDWLSRYPCLLGSLDRRVANGQVKKAVLSIFPRLIRSLLMLTLCNRKDLADLGYLEYVARDLLQIEKRKLVEPIKPSYTINIISVMLKDGSLTDEEMLGHILIFLAGASETTSATFQWMILELCRHTAVQTKLRDEIQSRGHSLSRSDGGKSLFLQIEAFPYLRAVVDEVLRLHPAVALTEHEATRDTTIMNIPIPKGTLLLCPPLAANLNTRVWGKDATVFNPERWLSRGPASQKSTNQNPCSNMTFSHGPRSCPGQSIARKMLTCLTAAFICQYQVSLENPEQPFASTEAVYVKPIPDLMVQLIEIT</sequence>
<protein>
    <submittedName>
        <fullName evidence="8">Cytochrome P450</fullName>
    </submittedName>
</protein>
<dbReference type="EMBL" id="JAPZBU010000006">
    <property type="protein sequence ID" value="KAJ5398335.1"/>
    <property type="molecule type" value="Genomic_DNA"/>
</dbReference>
<reference evidence="8" key="2">
    <citation type="journal article" date="2023" name="IMA Fungus">
        <title>Comparative genomic study of the Penicillium genus elucidates a diverse pangenome and 15 lateral gene transfer events.</title>
        <authorList>
            <person name="Petersen C."/>
            <person name="Sorensen T."/>
            <person name="Nielsen M.R."/>
            <person name="Sondergaard T.E."/>
            <person name="Sorensen J.L."/>
            <person name="Fitzpatrick D.A."/>
            <person name="Frisvad J.C."/>
            <person name="Nielsen K.L."/>
        </authorList>
    </citation>
    <scope>NUCLEOTIDE SEQUENCE</scope>
    <source>
        <strain evidence="8">IBT 29677</strain>
    </source>
</reference>
<dbReference type="GO" id="GO:0043386">
    <property type="term" value="P:mycotoxin biosynthetic process"/>
    <property type="evidence" value="ECO:0007669"/>
    <property type="project" value="UniProtKB-ARBA"/>
</dbReference>
<keyword evidence="4 7" id="KW-0560">Oxidoreductase</keyword>
<dbReference type="GeneID" id="81370065"/>
<dbReference type="PRINTS" id="PR00385">
    <property type="entry name" value="P450"/>
</dbReference>
<dbReference type="PANTHER" id="PTHR24305:SF166">
    <property type="entry name" value="CYTOCHROME P450 12A4, MITOCHONDRIAL-RELATED"/>
    <property type="match status" value="1"/>
</dbReference>
<dbReference type="InterPro" id="IPR036396">
    <property type="entry name" value="Cyt_P450_sf"/>
</dbReference>
<dbReference type="InterPro" id="IPR017972">
    <property type="entry name" value="Cyt_P450_CS"/>
</dbReference>
<keyword evidence="3 6" id="KW-0479">Metal-binding</keyword>
<dbReference type="Gene3D" id="1.10.630.10">
    <property type="entry name" value="Cytochrome P450"/>
    <property type="match status" value="1"/>
</dbReference>
<dbReference type="GO" id="GO:0020037">
    <property type="term" value="F:heme binding"/>
    <property type="evidence" value="ECO:0007669"/>
    <property type="project" value="InterPro"/>
</dbReference>
<keyword evidence="5 6" id="KW-0408">Iron</keyword>